<comment type="subcellular location">
    <subcellularLocation>
        <location evidence="2 11">Cytoplasm</location>
    </subcellularLocation>
</comment>
<reference evidence="12" key="1">
    <citation type="submission" date="2020-02" db="EMBL/GenBank/DDBJ databases">
        <authorList>
            <person name="Meier V. D."/>
        </authorList>
    </citation>
    <scope>NUCLEOTIDE SEQUENCE</scope>
    <source>
        <strain evidence="12">AVDCRST_MAG87</strain>
    </source>
</reference>
<dbReference type="InterPro" id="IPR018225">
    <property type="entry name" value="Transaldolase_AS"/>
</dbReference>
<comment type="catalytic activity">
    <reaction evidence="10 11">
        <text>D-sedoheptulose 7-phosphate + D-glyceraldehyde 3-phosphate = D-erythrose 4-phosphate + beta-D-fructose 6-phosphate</text>
        <dbReference type="Rhea" id="RHEA:17053"/>
        <dbReference type="ChEBI" id="CHEBI:16897"/>
        <dbReference type="ChEBI" id="CHEBI:57483"/>
        <dbReference type="ChEBI" id="CHEBI:57634"/>
        <dbReference type="ChEBI" id="CHEBI:59776"/>
        <dbReference type="EC" id="2.2.1.2"/>
    </reaction>
</comment>
<protein>
    <recommendedName>
        <fullName evidence="5 11">Transaldolase</fullName>
        <ecNumber evidence="5 11">2.2.1.2</ecNumber>
    </recommendedName>
</protein>
<comment type="function">
    <text evidence="1 11">Transaldolase is important for the balance of metabolites in the pentose-phosphate pathway.</text>
</comment>
<dbReference type="CDD" id="cd00955">
    <property type="entry name" value="Transaldolase_like"/>
    <property type="match status" value="1"/>
</dbReference>
<evidence type="ECO:0000256" key="9">
    <source>
        <dbReference type="ARBA" id="ARBA00023270"/>
    </source>
</evidence>
<evidence type="ECO:0000256" key="2">
    <source>
        <dbReference type="ARBA" id="ARBA00004496"/>
    </source>
</evidence>
<dbReference type="SUPFAM" id="SSF51569">
    <property type="entry name" value="Aldolase"/>
    <property type="match status" value="1"/>
</dbReference>
<evidence type="ECO:0000256" key="11">
    <source>
        <dbReference type="HAMAP-Rule" id="MF_00493"/>
    </source>
</evidence>
<evidence type="ECO:0000256" key="8">
    <source>
        <dbReference type="ARBA" id="ARBA00023126"/>
    </source>
</evidence>
<evidence type="ECO:0000256" key="10">
    <source>
        <dbReference type="ARBA" id="ARBA00048810"/>
    </source>
</evidence>
<dbReference type="InterPro" id="IPR004732">
    <property type="entry name" value="Transaldolase_2"/>
</dbReference>
<evidence type="ECO:0000256" key="5">
    <source>
        <dbReference type="ARBA" id="ARBA00013151"/>
    </source>
</evidence>
<sequence length="384" mass="41428">MTASSGTNAIKSLLTEGQSVWQDDISRQMIVSGQLAERIEEVGIRGVTSNPTIFQKAISAGTVYDDDIADMLGRNMDIAAVFQTLAVKDIQDACDLFRPIYDETEGQDGFVSLEVLPSLARDTDGTLKNARELWTAVDRPNVMIKVPGTDEGAVAVETLLTEGVNVNITLLFSLANYERVAQAYIDSLQKRRDAGQPIDRIASVASFFVSRVDTLADKLLDEAAAKPGANLTLIDSLRGKVAVANAQLAYQRFQQLFGTEQFRRLAEHGAKVQRPLWASTGTKNKAYSDVLYVESLIGPDTVNTMPIATIEAFLDHGQVARTVDAAFGEAQAVADGLARVGISLDELTHQLEEEGINAFVASYDDLLEGVEGKRAQVAEAVSGG</sequence>
<dbReference type="EMBL" id="CADCWJ010000299">
    <property type="protein sequence ID" value="CAA9557837.1"/>
    <property type="molecule type" value="Genomic_DNA"/>
</dbReference>
<dbReference type="InterPro" id="IPR001585">
    <property type="entry name" value="TAL/FSA"/>
</dbReference>
<keyword evidence="9 11" id="KW-0704">Schiff base</keyword>
<name>A0A6J4USD4_9BACT</name>
<evidence type="ECO:0000256" key="4">
    <source>
        <dbReference type="ARBA" id="ARBA00008426"/>
    </source>
</evidence>
<dbReference type="PROSITE" id="PS01054">
    <property type="entry name" value="TRANSALDOLASE_1"/>
    <property type="match status" value="1"/>
</dbReference>
<gene>
    <name evidence="11" type="primary">tal</name>
    <name evidence="12" type="ORF">AVDCRST_MAG87-1336</name>
</gene>
<dbReference type="InterPro" id="IPR013785">
    <property type="entry name" value="Aldolase_TIM"/>
</dbReference>
<dbReference type="PIRSF" id="PIRSF036915">
    <property type="entry name" value="Trnald_Bac_Plnt"/>
    <property type="match status" value="1"/>
</dbReference>
<dbReference type="Pfam" id="PF00923">
    <property type="entry name" value="TAL_FSA"/>
    <property type="match status" value="1"/>
</dbReference>
<evidence type="ECO:0000256" key="3">
    <source>
        <dbReference type="ARBA" id="ARBA00004857"/>
    </source>
</evidence>
<feature type="active site" description="Schiff-base intermediate with substrate" evidence="11">
    <location>
        <position position="145"/>
    </location>
</feature>
<dbReference type="EC" id="2.2.1.2" evidence="5 11"/>
<keyword evidence="7 11" id="KW-0808">Transferase</keyword>
<evidence type="ECO:0000313" key="12">
    <source>
        <dbReference type="EMBL" id="CAA9557837.1"/>
    </source>
</evidence>
<dbReference type="Gene3D" id="3.20.20.70">
    <property type="entry name" value="Aldolase class I"/>
    <property type="match status" value="1"/>
</dbReference>
<keyword evidence="8 11" id="KW-0570">Pentose shunt</keyword>
<keyword evidence="6 11" id="KW-0963">Cytoplasm</keyword>
<accession>A0A6J4USD4</accession>
<dbReference type="AlphaFoldDB" id="A0A6J4USD4"/>
<organism evidence="12">
    <name type="scientific">uncultured Thermomicrobiales bacterium</name>
    <dbReference type="NCBI Taxonomy" id="1645740"/>
    <lineage>
        <taxon>Bacteria</taxon>
        <taxon>Pseudomonadati</taxon>
        <taxon>Thermomicrobiota</taxon>
        <taxon>Thermomicrobia</taxon>
        <taxon>Thermomicrobiales</taxon>
        <taxon>environmental samples</taxon>
    </lineage>
</organism>
<proteinExistence type="inferred from homology"/>
<comment type="pathway">
    <text evidence="3 11">Carbohydrate degradation; pentose phosphate pathway; D-glyceraldehyde 3-phosphate and beta-D-fructose 6-phosphate from D-ribose 5-phosphate and D-xylulose 5-phosphate (non-oxidative stage): step 2/3.</text>
</comment>
<dbReference type="PANTHER" id="PTHR10683:SF31">
    <property type="entry name" value="TRANSALDOLASE"/>
    <property type="match status" value="1"/>
</dbReference>
<dbReference type="UniPathway" id="UPA00115">
    <property type="reaction ID" value="UER00414"/>
</dbReference>
<dbReference type="PANTHER" id="PTHR10683">
    <property type="entry name" value="TRANSALDOLASE"/>
    <property type="match status" value="1"/>
</dbReference>
<evidence type="ECO:0000256" key="6">
    <source>
        <dbReference type="ARBA" id="ARBA00022490"/>
    </source>
</evidence>
<comment type="similarity">
    <text evidence="4 11">Belongs to the transaldolase family. Type 2 subfamily.</text>
</comment>
<dbReference type="GO" id="GO:0006098">
    <property type="term" value="P:pentose-phosphate shunt"/>
    <property type="evidence" value="ECO:0007669"/>
    <property type="project" value="UniProtKB-UniRule"/>
</dbReference>
<dbReference type="NCBIfam" id="TIGR00876">
    <property type="entry name" value="tal_mycobact"/>
    <property type="match status" value="1"/>
</dbReference>
<dbReference type="GO" id="GO:0004801">
    <property type="term" value="F:transaldolase activity"/>
    <property type="evidence" value="ECO:0007669"/>
    <property type="project" value="UniProtKB-UniRule"/>
</dbReference>
<evidence type="ECO:0000256" key="1">
    <source>
        <dbReference type="ARBA" id="ARBA00003518"/>
    </source>
</evidence>
<dbReference type="HAMAP" id="MF_00493">
    <property type="entry name" value="Transaldolase_2"/>
    <property type="match status" value="1"/>
</dbReference>
<evidence type="ECO:0000256" key="7">
    <source>
        <dbReference type="ARBA" id="ARBA00022679"/>
    </source>
</evidence>
<dbReference type="GO" id="GO:0005737">
    <property type="term" value="C:cytoplasm"/>
    <property type="evidence" value="ECO:0007669"/>
    <property type="project" value="UniProtKB-SubCell"/>
</dbReference>
<dbReference type="NCBIfam" id="NF002881">
    <property type="entry name" value="PRK03343.1"/>
    <property type="match status" value="1"/>
</dbReference>
<dbReference type="GO" id="GO:0005975">
    <property type="term" value="P:carbohydrate metabolic process"/>
    <property type="evidence" value="ECO:0007669"/>
    <property type="project" value="InterPro"/>
</dbReference>